<feature type="domain" description="KNOX1" evidence="4">
    <location>
        <begin position="68"/>
        <end position="110"/>
    </location>
</feature>
<evidence type="ECO:0000259" key="5">
    <source>
        <dbReference type="SMART" id="SM01256"/>
    </source>
</evidence>
<gene>
    <name evidence="6" type="primary">KNAT1</name>
    <name evidence="6" type="ORF">CR513_18774</name>
</gene>
<dbReference type="EMBL" id="QJKJ01003475">
    <property type="protein sequence ID" value="RDX98321.1"/>
    <property type="molecule type" value="Genomic_DNA"/>
</dbReference>
<dbReference type="GO" id="GO:0003677">
    <property type="term" value="F:DNA binding"/>
    <property type="evidence" value="ECO:0007669"/>
    <property type="project" value="UniProtKB-KW"/>
</dbReference>
<dbReference type="PANTHER" id="PTHR48268">
    <property type="entry name" value="HOMEOBOX PROTEIN KNOTTED-1-LIKE 6 ISOFORM X1"/>
    <property type="match status" value="1"/>
</dbReference>
<proteinExistence type="predicted"/>
<evidence type="ECO:0000256" key="3">
    <source>
        <dbReference type="SAM" id="MobiDB-lite"/>
    </source>
</evidence>
<evidence type="ECO:0000313" key="7">
    <source>
        <dbReference type="Proteomes" id="UP000257109"/>
    </source>
</evidence>
<evidence type="ECO:0000313" key="6">
    <source>
        <dbReference type="EMBL" id="RDX98321.1"/>
    </source>
</evidence>
<dbReference type="Proteomes" id="UP000257109">
    <property type="component" value="Unassembled WGS sequence"/>
</dbReference>
<accession>A0A371H6C3</accession>
<keyword evidence="7" id="KW-1185">Reference proteome</keyword>
<feature type="non-terminal residue" evidence="6">
    <location>
        <position position="1"/>
    </location>
</feature>
<comment type="subcellular location">
    <subcellularLocation>
        <location evidence="1">Nucleus</location>
    </subcellularLocation>
</comment>
<evidence type="ECO:0000256" key="1">
    <source>
        <dbReference type="ARBA" id="ARBA00004123"/>
    </source>
</evidence>
<feature type="domain" description="KNOX2" evidence="5">
    <location>
        <begin position="114"/>
        <end position="168"/>
    </location>
</feature>
<keyword evidence="2" id="KW-0539">Nucleus</keyword>
<comment type="caution">
    <text evidence="6">The sequence shown here is derived from an EMBL/GenBank/DDBJ whole genome shotgun (WGS) entry which is preliminary data.</text>
</comment>
<name>A0A371H6C3_MUCPR</name>
<dbReference type="SMART" id="SM01256">
    <property type="entry name" value="KNOX2"/>
    <property type="match status" value="1"/>
</dbReference>
<feature type="region of interest" description="Disordered" evidence="3">
    <location>
        <begin position="31"/>
        <end position="51"/>
    </location>
</feature>
<protein>
    <submittedName>
        <fullName evidence="6">Homeobox protein knotted-1-like 1</fullName>
    </submittedName>
</protein>
<reference evidence="6" key="1">
    <citation type="submission" date="2018-05" db="EMBL/GenBank/DDBJ databases">
        <title>Draft genome of Mucuna pruriens seed.</title>
        <authorList>
            <person name="Nnadi N.E."/>
            <person name="Vos R."/>
            <person name="Hasami M.H."/>
            <person name="Devisetty U.K."/>
            <person name="Aguiy J.C."/>
        </authorList>
    </citation>
    <scope>NUCLEOTIDE SEQUENCE [LARGE SCALE GENOMIC DNA]</scope>
    <source>
        <strain evidence="6">JCA_2017</strain>
    </source>
</reference>
<dbReference type="OrthoDB" id="1704693at2759"/>
<dbReference type="Pfam" id="PF03791">
    <property type="entry name" value="KNOX2"/>
    <property type="match status" value="1"/>
</dbReference>
<dbReference type="InterPro" id="IPR005541">
    <property type="entry name" value="KNOX2"/>
</dbReference>
<dbReference type="AlphaFoldDB" id="A0A371H6C3"/>
<evidence type="ECO:0000259" key="4">
    <source>
        <dbReference type="SMART" id="SM01255"/>
    </source>
</evidence>
<dbReference type="InterPro" id="IPR053363">
    <property type="entry name" value="Leaf_patterning_domain"/>
</dbReference>
<sequence>MPKAGLQVAKTLKVALIIAINLDKFLSRQKGETGNTEEMEARQIGENGGRKKGLEGSGIDIVEKQNEEVLKKIIATHPLYGVLIQSHINCLKVGLSEAGEFDATSDAWKKLVDSKSKATPSPNTSELDHFMEAYCMALSKLKEAIEEPTKETNAFIRATYVELKELNELKEP</sequence>
<dbReference type="STRING" id="157652.A0A371H6C3"/>
<dbReference type="SMART" id="SM01255">
    <property type="entry name" value="KNOX1"/>
    <property type="match status" value="1"/>
</dbReference>
<feature type="compositionally biased region" description="Basic and acidic residues" evidence="3">
    <location>
        <begin position="39"/>
        <end position="51"/>
    </location>
</feature>
<dbReference type="PANTHER" id="PTHR48268:SF2">
    <property type="entry name" value="PROTEIN KNATM"/>
    <property type="match status" value="1"/>
</dbReference>
<evidence type="ECO:0000256" key="2">
    <source>
        <dbReference type="ARBA" id="ARBA00023242"/>
    </source>
</evidence>
<dbReference type="GO" id="GO:0005634">
    <property type="term" value="C:nucleus"/>
    <property type="evidence" value="ECO:0007669"/>
    <property type="project" value="UniProtKB-SubCell"/>
</dbReference>
<dbReference type="Pfam" id="PF03790">
    <property type="entry name" value="KNOX1"/>
    <property type="match status" value="1"/>
</dbReference>
<dbReference type="InterPro" id="IPR005540">
    <property type="entry name" value="KNOX1"/>
</dbReference>
<organism evidence="6 7">
    <name type="scientific">Mucuna pruriens</name>
    <name type="common">Velvet bean</name>
    <name type="synonym">Dolichos pruriens</name>
    <dbReference type="NCBI Taxonomy" id="157652"/>
    <lineage>
        <taxon>Eukaryota</taxon>
        <taxon>Viridiplantae</taxon>
        <taxon>Streptophyta</taxon>
        <taxon>Embryophyta</taxon>
        <taxon>Tracheophyta</taxon>
        <taxon>Spermatophyta</taxon>
        <taxon>Magnoliopsida</taxon>
        <taxon>eudicotyledons</taxon>
        <taxon>Gunneridae</taxon>
        <taxon>Pentapetalae</taxon>
        <taxon>rosids</taxon>
        <taxon>fabids</taxon>
        <taxon>Fabales</taxon>
        <taxon>Fabaceae</taxon>
        <taxon>Papilionoideae</taxon>
        <taxon>50 kb inversion clade</taxon>
        <taxon>NPAAA clade</taxon>
        <taxon>indigoferoid/millettioid clade</taxon>
        <taxon>Phaseoleae</taxon>
        <taxon>Mucuna</taxon>
    </lineage>
</organism>